<feature type="region of interest" description="Disordered" evidence="1">
    <location>
        <begin position="424"/>
        <end position="451"/>
    </location>
</feature>
<feature type="region of interest" description="Disordered" evidence="1">
    <location>
        <begin position="514"/>
        <end position="547"/>
    </location>
</feature>
<dbReference type="SUPFAM" id="SSF51126">
    <property type="entry name" value="Pectin lyase-like"/>
    <property type="match status" value="1"/>
</dbReference>
<feature type="region of interest" description="Disordered" evidence="1">
    <location>
        <begin position="161"/>
        <end position="273"/>
    </location>
</feature>
<dbReference type="InParanoid" id="D7FIS5"/>
<evidence type="ECO:0000313" key="2">
    <source>
        <dbReference type="EMBL" id="CBJ28892.1"/>
    </source>
</evidence>
<dbReference type="InterPro" id="IPR006626">
    <property type="entry name" value="PbH1"/>
</dbReference>
<dbReference type="Proteomes" id="UP000002630">
    <property type="component" value="Linkage Group LG08"/>
</dbReference>
<feature type="compositionally biased region" description="Acidic residues" evidence="1">
    <location>
        <begin position="519"/>
        <end position="541"/>
    </location>
</feature>
<feature type="compositionally biased region" description="Acidic residues" evidence="1">
    <location>
        <begin position="429"/>
        <end position="447"/>
    </location>
</feature>
<feature type="compositionally biased region" description="Pro residues" evidence="1">
    <location>
        <begin position="197"/>
        <end position="261"/>
    </location>
</feature>
<dbReference type="EMBL" id="FN649733">
    <property type="protein sequence ID" value="CBJ28892.1"/>
    <property type="molecule type" value="Genomic_DNA"/>
</dbReference>
<reference evidence="2 3" key="1">
    <citation type="journal article" date="2010" name="Nature">
        <title>The Ectocarpus genome and the independent evolution of multicellularity in brown algae.</title>
        <authorList>
            <person name="Cock J.M."/>
            <person name="Sterck L."/>
            <person name="Rouze P."/>
            <person name="Scornet D."/>
            <person name="Allen A.E."/>
            <person name="Amoutzias G."/>
            <person name="Anthouard V."/>
            <person name="Artiguenave F."/>
            <person name="Aury J.M."/>
            <person name="Badger J.H."/>
            <person name="Beszteri B."/>
            <person name="Billiau K."/>
            <person name="Bonnet E."/>
            <person name="Bothwell J.H."/>
            <person name="Bowler C."/>
            <person name="Boyen C."/>
            <person name="Brownlee C."/>
            <person name="Carrano C.J."/>
            <person name="Charrier B."/>
            <person name="Cho G.Y."/>
            <person name="Coelho S.M."/>
            <person name="Collen J."/>
            <person name="Corre E."/>
            <person name="Da Silva C."/>
            <person name="Delage L."/>
            <person name="Delaroque N."/>
            <person name="Dittami S.M."/>
            <person name="Doulbeau S."/>
            <person name="Elias M."/>
            <person name="Farnham G."/>
            <person name="Gachon C.M."/>
            <person name="Gschloessl B."/>
            <person name="Heesch S."/>
            <person name="Jabbari K."/>
            <person name="Jubin C."/>
            <person name="Kawai H."/>
            <person name="Kimura K."/>
            <person name="Kloareg B."/>
            <person name="Kupper F.C."/>
            <person name="Lang D."/>
            <person name="Le Bail A."/>
            <person name="Leblanc C."/>
            <person name="Lerouge P."/>
            <person name="Lohr M."/>
            <person name="Lopez P.J."/>
            <person name="Martens C."/>
            <person name="Maumus F."/>
            <person name="Michel G."/>
            <person name="Miranda-Saavedra D."/>
            <person name="Morales J."/>
            <person name="Moreau H."/>
            <person name="Motomura T."/>
            <person name="Nagasato C."/>
            <person name="Napoli C.A."/>
            <person name="Nelson D.R."/>
            <person name="Nyvall-Collen P."/>
            <person name="Peters A.F."/>
            <person name="Pommier C."/>
            <person name="Potin P."/>
            <person name="Poulain J."/>
            <person name="Quesneville H."/>
            <person name="Read B."/>
            <person name="Rensing S.A."/>
            <person name="Ritter A."/>
            <person name="Rousvoal S."/>
            <person name="Samanta M."/>
            <person name="Samson G."/>
            <person name="Schroeder D.C."/>
            <person name="Segurens B."/>
            <person name="Strittmatter M."/>
            <person name="Tonon T."/>
            <person name="Tregear J.W."/>
            <person name="Valentin K."/>
            <person name="von Dassow P."/>
            <person name="Yamagishi T."/>
            <person name="Van de Peer Y."/>
            <person name="Wincker P."/>
        </authorList>
    </citation>
    <scope>NUCLEOTIDE SEQUENCE [LARGE SCALE GENOMIC DNA]</scope>
    <source>
        <strain evidence="3">Ec32 / CCAP1310/4</strain>
    </source>
</reference>
<feature type="compositionally biased region" description="Acidic residues" evidence="1">
    <location>
        <begin position="339"/>
        <end position="357"/>
    </location>
</feature>
<dbReference type="SMART" id="SM00710">
    <property type="entry name" value="PbH1"/>
    <property type="match status" value="3"/>
</dbReference>
<evidence type="ECO:0000313" key="3">
    <source>
        <dbReference type="Proteomes" id="UP000002630"/>
    </source>
</evidence>
<feature type="region of interest" description="Disordered" evidence="1">
    <location>
        <begin position="334"/>
        <end position="361"/>
    </location>
</feature>
<dbReference type="OrthoDB" id="10471274at2759"/>
<protein>
    <submittedName>
        <fullName evidence="2">FirrV-1-B30</fullName>
    </submittedName>
</protein>
<organism evidence="2 3">
    <name type="scientific">Ectocarpus siliculosus</name>
    <name type="common">Brown alga</name>
    <name type="synonym">Conferva siliculosa</name>
    <dbReference type="NCBI Taxonomy" id="2880"/>
    <lineage>
        <taxon>Eukaryota</taxon>
        <taxon>Sar</taxon>
        <taxon>Stramenopiles</taxon>
        <taxon>Ochrophyta</taxon>
        <taxon>PX clade</taxon>
        <taxon>Phaeophyceae</taxon>
        <taxon>Ectocarpales</taxon>
        <taxon>Ectocarpaceae</taxon>
        <taxon>Ectocarpus</taxon>
    </lineage>
</organism>
<dbReference type="Gene3D" id="2.160.20.10">
    <property type="entry name" value="Single-stranded right-handed beta-helix, Pectin lyase-like"/>
    <property type="match status" value="1"/>
</dbReference>
<dbReference type="EMBL" id="FN647892">
    <property type="protein sequence ID" value="CBJ28892.1"/>
    <property type="molecule type" value="Genomic_DNA"/>
</dbReference>
<evidence type="ECO:0000256" key="1">
    <source>
        <dbReference type="SAM" id="MobiDB-lite"/>
    </source>
</evidence>
<gene>
    <name evidence="2" type="ORF">Esi_0123_0051</name>
</gene>
<proteinExistence type="predicted"/>
<name>D7FIS5_ECTSI</name>
<accession>D7FIS5</accession>
<dbReference type="AlphaFoldDB" id="D7FIS5"/>
<keyword evidence="3" id="KW-1185">Reference proteome</keyword>
<sequence>MAVTNAGGECIRLRGIYDYREDGDGKNGEGVYVGTSSSQWDNDNNWDDVPDVCMGNIIRDNYIRTRGNEGIDVKEGTVDTLIEYNEVYMQYDDDSGGIGSRGDRSIIRYNYIEDTDGAGVRLGGHTVDGIEYGKNNQVYGNTMVDCRQSAVKVMVDPQGQICDNDVTLPDNVDEDDYEYSGGDFYYDPLKPCDSSPTPEPGSTPTPVTPSPEATPEPTTEPPTTEPPTTEPPTTEPPTTEPPTTEPTPERTPGPTPEPTPESTPETPGTCSDGTEGLDGNGVVCCPLGCGQCAGSGCSTAGAANGLTSSSCCGGGIKSSGNYCDDTGVAPCIYGSAPDAGDDDDGDDDNDDDDDDDVGTCSDGIEGLDGNGVVCCPLGCGQCAGSGCSTAGAANGLTSSSCCGGGIKSSGNYCDDTGVAPCIYGSAPDAGDDDDGDDDNDDDDDDDVGTCSDGIEGLDGNGVVCCPLGCGQCAGSGCSTAGAANGLTSSSCCGGRIKSSGNYCDDTGVAPCIYGSAPNADDDDDGDDEGDDDSEEDDDDENTCSNGLEGIDHKGEVCCPLRCGQCGGSGCSTSGASNGLGADSCCSSEINDSGRHCDDTNEAPCII</sequence>
<dbReference type="InterPro" id="IPR011050">
    <property type="entry name" value="Pectin_lyase_fold/virulence"/>
</dbReference>
<dbReference type="InterPro" id="IPR012334">
    <property type="entry name" value="Pectin_lyas_fold"/>
</dbReference>